<evidence type="ECO:0000256" key="2">
    <source>
        <dbReference type="ARBA" id="ARBA00023211"/>
    </source>
</evidence>
<proteinExistence type="inferred from homology"/>
<evidence type="ECO:0000256" key="3">
    <source>
        <dbReference type="ARBA" id="ARBA00023277"/>
    </source>
</evidence>
<dbReference type="OrthoDB" id="9779903at2"/>
<dbReference type="Pfam" id="PF06874">
    <property type="entry name" value="FBPase_2"/>
    <property type="match status" value="1"/>
</dbReference>
<dbReference type="EMBL" id="NGJY01000002">
    <property type="protein sequence ID" value="RSU03255.1"/>
    <property type="molecule type" value="Genomic_DNA"/>
</dbReference>
<dbReference type="AlphaFoldDB" id="A0A430A820"/>
<comment type="caution">
    <text evidence="5">The sequence shown here is derived from an EMBL/GenBank/DDBJ whole genome shotgun (WGS) entry which is preliminary data.</text>
</comment>
<keyword evidence="2 4" id="KW-0464">Manganese</keyword>
<dbReference type="InterPro" id="IPR029052">
    <property type="entry name" value="Metallo-depent_PP-like"/>
</dbReference>
<dbReference type="UniPathway" id="UPA00138"/>
<dbReference type="InterPro" id="IPR009164">
    <property type="entry name" value="FBPtase_class3"/>
</dbReference>
<comment type="similarity">
    <text evidence="4">Belongs to the FBPase class 3 family.</text>
</comment>
<dbReference type="GO" id="GO:0042132">
    <property type="term" value="F:fructose 1,6-bisphosphate 1-phosphatase activity"/>
    <property type="evidence" value="ECO:0007669"/>
    <property type="project" value="UniProtKB-UniRule"/>
</dbReference>
<dbReference type="EC" id="3.1.3.11" evidence="4"/>
<keyword evidence="1 4" id="KW-0378">Hydrolase</keyword>
<dbReference type="Proteomes" id="UP000287101">
    <property type="component" value="Unassembled WGS sequence"/>
</dbReference>
<name>A0A430A820_9ENTE</name>
<dbReference type="HAMAP" id="MF_01854">
    <property type="entry name" value="FBPase_class3"/>
    <property type="match status" value="1"/>
</dbReference>
<comment type="catalytic activity">
    <reaction evidence="4">
        <text>beta-D-fructose 1,6-bisphosphate + H2O = beta-D-fructose 6-phosphate + phosphate</text>
        <dbReference type="Rhea" id="RHEA:11064"/>
        <dbReference type="ChEBI" id="CHEBI:15377"/>
        <dbReference type="ChEBI" id="CHEBI:32966"/>
        <dbReference type="ChEBI" id="CHEBI:43474"/>
        <dbReference type="ChEBI" id="CHEBI:57634"/>
        <dbReference type="EC" id="3.1.3.11"/>
    </reaction>
</comment>
<gene>
    <name evidence="4" type="primary">fbp</name>
    <name evidence="5" type="ORF">CBF31_05940</name>
</gene>
<dbReference type="Gene3D" id="3.60.21.10">
    <property type="match status" value="1"/>
</dbReference>
<sequence length="651" mass="75203">MEDVKFLSLLAKEFPNKQSVVTEIINLKAILSLPKGTEHFVSDLHGEYDAFQHVLRNGSGKIKNKISEVLGEELTAEEQRTLASLIYYPKEKLALKKAEWQTDEEAKTWYASNLKALVMLCQDISSKYSRSKVRKAIPKEFSYIIEELLFTPSKHKTQSGYYQSIIKNVIELEMADAFIRELCFLIQHLTVDHLHVVGDIYDRGPYPDKIINHLQKQSSVDVQWGNHDILWMGAAWGSAVCIANVIRIASRYNNLEVLEEGYGISLRNMVNFAEKTYHSANQQFLPRLTKEDQDVSVYEKEQMGKIQQAIAIIQFKLEGEIIKRRPEFEMENRLVLEKINYDDLTIELEGQRYFLDQASFPTIDPDEPYKLTDEEQELVDALVRVFTGSEKLQAHIDYLMQVGSMSLVYNGNLLYHGCVPMTEDGEFQSFEIDGQAYSGKGLFDRFEKVLRQAHTDKEVPSRYLDYVWYLWTGKYSPLFGKTKMTTFERYYILEKETHEEYKNSYYRLRETEEGCHAILKEFGLEPGHSHIINGHTPVKEKKGENPIKGNSAMIVIDGGYSKPYQSATGIAGYTLIYNSYGMELAVHEPFCGAELSVKSERDLVSTRRLVFKEDKRQYVAETDIGRALQKQIDDLVLLKTYYETKQLIERY</sequence>
<protein>
    <recommendedName>
        <fullName evidence="4">Fructose-1,6-bisphosphatase class 3</fullName>
        <shortName evidence="4">FBPase class 3</shortName>
        <ecNumber evidence="4">3.1.3.11</ecNumber>
    </recommendedName>
    <alternativeName>
        <fullName evidence="4">D-fructose-1,6-bisphosphate 1-phosphohydrolase class 3</fullName>
    </alternativeName>
</protein>
<organism evidence="5 6">
    <name type="scientific">Vagococcus fessus</name>
    <dbReference type="NCBI Taxonomy" id="120370"/>
    <lineage>
        <taxon>Bacteria</taxon>
        <taxon>Bacillati</taxon>
        <taxon>Bacillota</taxon>
        <taxon>Bacilli</taxon>
        <taxon>Lactobacillales</taxon>
        <taxon>Enterococcaceae</taxon>
        <taxon>Vagococcus</taxon>
    </lineage>
</organism>
<comment type="pathway">
    <text evidence="4">Carbohydrate biosynthesis; gluconeogenesis.</text>
</comment>
<evidence type="ECO:0000256" key="4">
    <source>
        <dbReference type="HAMAP-Rule" id="MF_01854"/>
    </source>
</evidence>
<keyword evidence="3 4" id="KW-0119">Carbohydrate metabolism</keyword>
<evidence type="ECO:0000313" key="6">
    <source>
        <dbReference type="Proteomes" id="UP000287101"/>
    </source>
</evidence>
<reference evidence="5 6" key="1">
    <citation type="submission" date="2017-05" db="EMBL/GenBank/DDBJ databases">
        <title>Vagococcus spp. assemblies.</title>
        <authorList>
            <person name="Gulvik C.A."/>
        </authorList>
    </citation>
    <scope>NUCLEOTIDE SEQUENCE [LARGE SCALE GENOMIC DNA]</scope>
    <source>
        <strain evidence="5 6">CCUG 41755</strain>
    </source>
</reference>
<keyword evidence="6" id="KW-1185">Reference proteome</keyword>
<evidence type="ECO:0000313" key="5">
    <source>
        <dbReference type="EMBL" id="RSU03255.1"/>
    </source>
</evidence>
<accession>A0A430A820</accession>
<dbReference type="SUPFAM" id="SSF56300">
    <property type="entry name" value="Metallo-dependent phosphatases"/>
    <property type="match status" value="1"/>
</dbReference>
<comment type="cofactor">
    <cofactor evidence="4">
        <name>Mn(2+)</name>
        <dbReference type="ChEBI" id="CHEBI:29035"/>
    </cofactor>
</comment>
<dbReference type="RefSeq" id="WP_126831465.1">
    <property type="nucleotide sequence ID" value="NZ_CBCRYB010000010.1"/>
</dbReference>
<evidence type="ECO:0000256" key="1">
    <source>
        <dbReference type="ARBA" id="ARBA00022801"/>
    </source>
</evidence>
<dbReference type="PIRSF" id="PIRSF000906">
    <property type="entry name" value="FBPtase_Bacill"/>
    <property type="match status" value="1"/>
</dbReference>
<dbReference type="GO" id="GO:0006094">
    <property type="term" value="P:gluconeogenesis"/>
    <property type="evidence" value="ECO:0007669"/>
    <property type="project" value="UniProtKB-UniRule"/>
</dbReference>